<gene>
    <name evidence="3" type="ORF">SAMN04490239_3910</name>
</gene>
<feature type="signal peptide" evidence="2">
    <location>
        <begin position="1"/>
        <end position="29"/>
    </location>
</feature>
<feature type="region of interest" description="Disordered" evidence="1">
    <location>
        <begin position="31"/>
        <end position="89"/>
    </location>
</feature>
<keyword evidence="2" id="KW-0732">Signal</keyword>
<organism evidence="3 4">
    <name type="scientific">Rhodococcus koreensis</name>
    <dbReference type="NCBI Taxonomy" id="99653"/>
    <lineage>
        <taxon>Bacteria</taxon>
        <taxon>Bacillati</taxon>
        <taxon>Actinomycetota</taxon>
        <taxon>Actinomycetes</taxon>
        <taxon>Mycobacteriales</taxon>
        <taxon>Nocardiaceae</taxon>
        <taxon>Rhodococcus</taxon>
    </lineage>
</organism>
<dbReference type="AlphaFoldDB" id="A0A1H4S4G2"/>
<evidence type="ECO:0000256" key="1">
    <source>
        <dbReference type="SAM" id="MobiDB-lite"/>
    </source>
</evidence>
<keyword evidence="4" id="KW-1185">Reference proteome</keyword>
<protein>
    <submittedName>
        <fullName evidence="3">Uncharacterized protein</fullName>
    </submittedName>
</protein>
<proteinExistence type="predicted"/>
<sequence>MSHIQTRIAIGAGAAFVLSVVGAAGIAVAGGTAPPAADVSVTEQHRDVDTESTPLPVFTPPALNTPTQESPGSFDTAAVDPFEPAPWRY</sequence>
<dbReference type="EMBL" id="FNSV01000005">
    <property type="protein sequence ID" value="SEC38924.1"/>
    <property type="molecule type" value="Genomic_DNA"/>
</dbReference>
<reference evidence="4" key="1">
    <citation type="submission" date="2016-10" db="EMBL/GenBank/DDBJ databases">
        <authorList>
            <person name="Varghese N."/>
            <person name="Submissions S."/>
        </authorList>
    </citation>
    <scope>NUCLEOTIDE SEQUENCE [LARGE SCALE GENOMIC DNA]</scope>
    <source>
        <strain evidence="4">DSM 44498</strain>
    </source>
</reference>
<dbReference type="OrthoDB" id="4468109at2"/>
<feature type="compositionally biased region" description="Polar residues" evidence="1">
    <location>
        <begin position="62"/>
        <end position="73"/>
    </location>
</feature>
<evidence type="ECO:0000313" key="3">
    <source>
        <dbReference type="EMBL" id="SEC38924.1"/>
    </source>
</evidence>
<name>A0A1H4S4G2_9NOCA</name>
<evidence type="ECO:0000256" key="2">
    <source>
        <dbReference type="SAM" id="SignalP"/>
    </source>
</evidence>
<dbReference type="Proteomes" id="UP000183561">
    <property type="component" value="Unassembled WGS sequence"/>
</dbReference>
<evidence type="ECO:0000313" key="4">
    <source>
        <dbReference type="Proteomes" id="UP000183561"/>
    </source>
</evidence>
<dbReference type="RefSeq" id="WP_072944717.1">
    <property type="nucleotide sequence ID" value="NZ_CP070609.1"/>
</dbReference>
<accession>A0A1H4S4G2</accession>
<feature type="chain" id="PRO_5043971713" evidence="2">
    <location>
        <begin position="30"/>
        <end position="89"/>
    </location>
</feature>